<dbReference type="Proteomes" id="UP000292346">
    <property type="component" value="Unassembled WGS sequence"/>
</dbReference>
<accession>A0A4R0HEA9</accession>
<evidence type="ECO:0000313" key="2">
    <source>
        <dbReference type="Proteomes" id="UP000292346"/>
    </source>
</evidence>
<comment type="caution">
    <text evidence="1">The sequence shown here is derived from an EMBL/GenBank/DDBJ whole genome shotgun (WGS) entry which is preliminary data.</text>
</comment>
<evidence type="ECO:0000313" key="1">
    <source>
        <dbReference type="EMBL" id="TCC06059.1"/>
    </source>
</evidence>
<dbReference type="OrthoDB" id="5244806at2"/>
<gene>
    <name evidence="1" type="ORF">E0H45_29225</name>
</gene>
<proteinExistence type="predicted"/>
<keyword evidence="2" id="KW-1185">Reference proteome</keyword>
<reference evidence="1 2" key="1">
    <citation type="submission" date="2019-02" db="EMBL/GenBank/DDBJ databases">
        <title>Kribbella capetownensis sp. nov. and Kribbella speibonae sp. nov., isolated from soil.</title>
        <authorList>
            <person name="Curtis S.M."/>
            <person name="Norton I."/>
            <person name="Everest G.J."/>
            <person name="Meyers P.R."/>
        </authorList>
    </citation>
    <scope>NUCLEOTIDE SEQUENCE [LARGE SCALE GENOMIC DNA]</scope>
    <source>
        <strain evidence="1 2">KCTC 29219</strain>
    </source>
</reference>
<organism evidence="1 2">
    <name type="scientific">Kribbella soli</name>
    <dbReference type="NCBI Taxonomy" id="1124743"/>
    <lineage>
        <taxon>Bacteria</taxon>
        <taxon>Bacillati</taxon>
        <taxon>Actinomycetota</taxon>
        <taxon>Actinomycetes</taxon>
        <taxon>Propionibacteriales</taxon>
        <taxon>Kribbellaceae</taxon>
        <taxon>Kribbella</taxon>
    </lineage>
</organism>
<sequence>MSVTLEQAEKLGRQGMDMARKKSFEDVAKETMKETPYADKLYSEMGEHAKNPELKAFADDLMVHEPALRNWIKSELDGNSDGAAQVYAYLERHGISRQEAVTPRKDREAVHGDTQQLVLAFFPSEDRADEAAMVMRNWDEATEYMKLDGVGVLVMNDKGKLKEHKAGKRAGKKGMGIGVALGVIAAIPTGGLSLLGGAVAGVVGGGFIGEFFHKGLKISDEDAARISSELEAGHAAVGVLAWEFEADAVSHKLSELGGTPQTHEVAELPAETH</sequence>
<protein>
    <submittedName>
        <fullName evidence="1">DUF1269 domain-containing protein</fullName>
    </submittedName>
</protein>
<dbReference type="EMBL" id="SJJZ01000003">
    <property type="protein sequence ID" value="TCC06059.1"/>
    <property type="molecule type" value="Genomic_DNA"/>
</dbReference>
<name>A0A4R0HEA9_9ACTN</name>
<dbReference type="AlphaFoldDB" id="A0A4R0HEA9"/>